<dbReference type="GeneID" id="63918370"/>
<evidence type="ECO:0000256" key="1">
    <source>
        <dbReference type="SAM" id="MobiDB-lite"/>
    </source>
</evidence>
<accession>A0A074VJS3</accession>
<dbReference type="PANTHER" id="PTHR47843">
    <property type="entry name" value="BTB DOMAIN-CONTAINING PROTEIN-RELATED"/>
    <property type="match status" value="1"/>
</dbReference>
<dbReference type="AlphaFoldDB" id="A0A074VJS3"/>
<dbReference type="PANTHER" id="PTHR47843:SF2">
    <property type="entry name" value="BTB DOMAIN-CONTAINING PROTEIN"/>
    <property type="match status" value="1"/>
</dbReference>
<proteinExistence type="predicted"/>
<keyword evidence="4" id="KW-1185">Reference proteome</keyword>
<dbReference type="SUPFAM" id="SSF54695">
    <property type="entry name" value="POZ domain"/>
    <property type="match status" value="1"/>
</dbReference>
<reference evidence="3 4" key="1">
    <citation type="journal article" date="2014" name="BMC Genomics">
        <title>Genome sequencing of four Aureobasidium pullulans varieties: biotechnological potential, stress tolerance, and description of new species.</title>
        <authorList>
            <person name="Gostin Ar C."/>
            <person name="Ohm R.A."/>
            <person name="Kogej T."/>
            <person name="Sonjak S."/>
            <person name="Turk M."/>
            <person name="Zajc J."/>
            <person name="Zalar P."/>
            <person name="Grube M."/>
            <person name="Sun H."/>
            <person name="Han J."/>
            <person name="Sharma A."/>
            <person name="Chiniquy J."/>
            <person name="Ngan C.Y."/>
            <person name="Lipzen A."/>
            <person name="Barry K."/>
            <person name="Grigoriev I.V."/>
            <person name="Gunde-Cimerman N."/>
        </authorList>
    </citation>
    <scope>NUCLEOTIDE SEQUENCE [LARGE SCALE GENOMIC DNA]</scope>
    <source>
        <strain evidence="3 4">CBS 110374</strain>
    </source>
</reference>
<feature type="domain" description="BTB" evidence="2">
    <location>
        <begin position="181"/>
        <end position="250"/>
    </location>
</feature>
<evidence type="ECO:0000313" key="4">
    <source>
        <dbReference type="Proteomes" id="UP000030672"/>
    </source>
</evidence>
<dbReference type="CDD" id="cd18186">
    <property type="entry name" value="BTB_POZ_ZBTB_KLHL-like"/>
    <property type="match status" value="1"/>
</dbReference>
<dbReference type="EMBL" id="KL584840">
    <property type="protein sequence ID" value="KEQ60990.1"/>
    <property type="molecule type" value="Genomic_DNA"/>
</dbReference>
<gene>
    <name evidence="3" type="ORF">M437DRAFT_67759</name>
</gene>
<sequence length="415" mass="46459">MQHARMAALGSPRLLWLTRQSTNRPLHLFGWEEGVSILVTFADDGTYFSTFETEQTQMAPKRSADETNEGAQMPVSPRSNNSGDEAILKVDSPSEKQIAELVALEENALMDSADDLEMDEEEAVDDEDLGRPYKRICRGRESALSLAMTDQIKKSLISIGRGRRLPRRMCIMTSKIATFSKPILVRVGSLTSSQDFHIHAARLAASSPYFAELLDKQIEEDAPLELLEDDPIVFQLYAHYIYDKKSITSLDLTASNAALDSRSAAYDTYIDLLQAYIFGEKVQNSDFQNEVMNRILQCIGNMHNGKSPKASALTDNKDDLPSASSSENIVRPLIELLYPSLPPDSIGRGLVVETFIVLWSHSDVLQNFVPDVSRELLTEIAEMLLSGDKDHIRDAWAQAIDGDYSYYHSARYDEH</sequence>
<dbReference type="Gene3D" id="3.30.710.10">
    <property type="entry name" value="Potassium Channel Kv1.1, Chain A"/>
    <property type="match status" value="1"/>
</dbReference>
<protein>
    <recommendedName>
        <fullName evidence="2">BTB domain-containing protein</fullName>
    </recommendedName>
</protein>
<evidence type="ECO:0000259" key="2">
    <source>
        <dbReference type="PROSITE" id="PS50097"/>
    </source>
</evidence>
<dbReference type="Pfam" id="PF00651">
    <property type="entry name" value="BTB"/>
    <property type="match status" value="1"/>
</dbReference>
<dbReference type="Proteomes" id="UP000030672">
    <property type="component" value="Unassembled WGS sequence"/>
</dbReference>
<dbReference type="InterPro" id="IPR011333">
    <property type="entry name" value="SKP1/BTB/POZ_sf"/>
</dbReference>
<dbReference type="InterPro" id="IPR000210">
    <property type="entry name" value="BTB/POZ_dom"/>
</dbReference>
<organism evidence="3 4">
    <name type="scientific">Aureobasidium melanogenum (strain CBS 110374)</name>
    <name type="common">Aureobasidium pullulans var. melanogenum</name>
    <dbReference type="NCBI Taxonomy" id="1043003"/>
    <lineage>
        <taxon>Eukaryota</taxon>
        <taxon>Fungi</taxon>
        <taxon>Dikarya</taxon>
        <taxon>Ascomycota</taxon>
        <taxon>Pezizomycotina</taxon>
        <taxon>Dothideomycetes</taxon>
        <taxon>Dothideomycetidae</taxon>
        <taxon>Dothideales</taxon>
        <taxon>Saccotheciaceae</taxon>
        <taxon>Aureobasidium</taxon>
    </lineage>
</organism>
<evidence type="ECO:0000313" key="3">
    <source>
        <dbReference type="EMBL" id="KEQ60990.1"/>
    </source>
</evidence>
<name>A0A074VJS3_AURM1</name>
<dbReference type="HOGENOM" id="CLU_662182_0_0_1"/>
<dbReference type="RefSeq" id="XP_040878013.1">
    <property type="nucleotide sequence ID" value="XM_041024997.1"/>
</dbReference>
<dbReference type="PROSITE" id="PS50097">
    <property type="entry name" value="BTB"/>
    <property type="match status" value="1"/>
</dbReference>
<feature type="region of interest" description="Disordered" evidence="1">
    <location>
        <begin position="54"/>
        <end position="85"/>
    </location>
</feature>
<dbReference type="STRING" id="1043003.A0A074VJS3"/>